<protein>
    <submittedName>
        <fullName evidence="1">Uncharacterized protein</fullName>
    </submittedName>
</protein>
<organism evidence="1">
    <name type="scientific">viral metagenome</name>
    <dbReference type="NCBI Taxonomy" id="1070528"/>
    <lineage>
        <taxon>unclassified sequences</taxon>
        <taxon>metagenomes</taxon>
        <taxon>organismal metagenomes</taxon>
    </lineage>
</organism>
<accession>A0A6M3LLA5</accession>
<name>A0A6M3LLA5_9ZZZZ</name>
<dbReference type="EMBL" id="MT143371">
    <property type="protein sequence ID" value="QJA96106.1"/>
    <property type="molecule type" value="Genomic_DNA"/>
</dbReference>
<evidence type="ECO:0000313" key="1">
    <source>
        <dbReference type="EMBL" id="QJA96106.1"/>
    </source>
</evidence>
<proteinExistence type="predicted"/>
<sequence>MKFYCNTCEREIDDSELEEPYGLSGCEPACPHCQGSDFSDCLDTDDGDTLIEHIFDVSQED</sequence>
<gene>
    <name evidence="1" type="ORF">MM415B04925_0004</name>
</gene>
<dbReference type="AlphaFoldDB" id="A0A6M3LLA5"/>
<reference evidence="1" key="1">
    <citation type="submission" date="2020-03" db="EMBL/GenBank/DDBJ databases">
        <title>The deep terrestrial virosphere.</title>
        <authorList>
            <person name="Holmfeldt K."/>
            <person name="Nilsson E."/>
            <person name="Simone D."/>
            <person name="Lopez-Fernandez M."/>
            <person name="Wu X."/>
            <person name="de Brujin I."/>
            <person name="Lundin D."/>
            <person name="Andersson A."/>
            <person name="Bertilsson S."/>
            <person name="Dopson M."/>
        </authorList>
    </citation>
    <scope>NUCLEOTIDE SEQUENCE</scope>
    <source>
        <strain evidence="1">MM415B04925</strain>
    </source>
</reference>